<dbReference type="Gene3D" id="3.40.50.620">
    <property type="entry name" value="HUPs"/>
    <property type="match status" value="1"/>
</dbReference>
<dbReference type="InterPro" id="IPR030662">
    <property type="entry name" value="DPH6/MJ0570"/>
</dbReference>
<dbReference type="Gene3D" id="3.90.1490.10">
    <property type="entry name" value="putative n-type atp pyrophosphatase, domain 2"/>
    <property type="match status" value="1"/>
</dbReference>
<feature type="domain" description="Diphthamide synthase" evidence="1">
    <location>
        <begin position="15"/>
        <end position="232"/>
    </location>
</feature>
<dbReference type="SUPFAM" id="SSF52402">
    <property type="entry name" value="Adenine nucleotide alpha hydrolases-like"/>
    <property type="match status" value="1"/>
</dbReference>
<evidence type="ECO:0000259" key="1">
    <source>
        <dbReference type="Pfam" id="PF01902"/>
    </source>
</evidence>
<dbReference type="InterPro" id="IPR002761">
    <property type="entry name" value="Diphthami_syn_dom"/>
</dbReference>
<dbReference type="PANTHER" id="PTHR12196:SF2">
    <property type="entry name" value="DIPHTHINE--AMMONIA LIGASE"/>
    <property type="match status" value="1"/>
</dbReference>
<keyword evidence="2" id="KW-0547">Nucleotide-binding</keyword>
<sequence length="237" mass="26222">MDEFLRPSAPWFFVRVCVLFSGGKDSVFAFHWAVLHGFQVDCLITFKPSRVDSPLFHVPMHVAPLLGGALGVPVRVVEVGVGEDEEGALVRGLMERAGGVDGVVTGALLSDFQRVRINAAAEALGLRVYSPLWRKDQASYLRWLVRNGFRFMIISITTLGIPPRFLGRVLGVGDVEELISLSNRFGFNPAFEGGEAETLVVDAPLYSSRLWVRGFPVRLGEFSWSFSIEEARLEPKV</sequence>
<dbReference type="NCBIfam" id="TIGR03679">
    <property type="entry name" value="arCOG00187"/>
    <property type="match status" value="1"/>
</dbReference>
<dbReference type="Proteomes" id="UP000610960">
    <property type="component" value="Unassembled WGS sequence"/>
</dbReference>
<dbReference type="CDD" id="cd01994">
    <property type="entry name" value="AANH_PF0828-like"/>
    <property type="match status" value="1"/>
</dbReference>
<dbReference type="InterPro" id="IPR022427">
    <property type="entry name" value="MJ0570_ATP-bd"/>
</dbReference>
<comment type="caution">
    <text evidence="2">The sequence shown here is derived from an EMBL/GenBank/DDBJ whole genome shotgun (WGS) entry which is preliminary data.</text>
</comment>
<protein>
    <submittedName>
        <fullName evidence="2">ATP-binding protein</fullName>
    </submittedName>
</protein>
<dbReference type="AlphaFoldDB" id="A0A830GXD2"/>
<dbReference type="NCBIfam" id="TIGR00290">
    <property type="entry name" value="MJ0570_dom"/>
    <property type="match status" value="1"/>
</dbReference>
<accession>A0A830GXD2</accession>
<dbReference type="GO" id="GO:0005524">
    <property type="term" value="F:ATP binding"/>
    <property type="evidence" value="ECO:0007669"/>
    <property type="project" value="UniProtKB-KW"/>
</dbReference>
<organism evidence="2 3">
    <name type="scientific">Thermocladium modestius</name>
    <dbReference type="NCBI Taxonomy" id="62609"/>
    <lineage>
        <taxon>Archaea</taxon>
        <taxon>Thermoproteota</taxon>
        <taxon>Thermoprotei</taxon>
        <taxon>Thermoproteales</taxon>
        <taxon>Thermoproteaceae</taxon>
        <taxon>Thermocladium</taxon>
    </lineage>
</organism>
<dbReference type="PANTHER" id="PTHR12196">
    <property type="entry name" value="DOMAIN OF UNKNOWN FUNCTION 71 DUF71 -CONTAINING PROTEIN"/>
    <property type="match status" value="1"/>
</dbReference>
<dbReference type="GO" id="GO:0017183">
    <property type="term" value="P:protein histidyl modification to diphthamide"/>
    <property type="evidence" value="ECO:0007669"/>
    <property type="project" value="TreeGrafter"/>
</dbReference>
<name>A0A830GXD2_9CREN</name>
<dbReference type="InterPro" id="IPR014729">
    <property type="entry name" value="Rossmann-like_a/b/a_fold"/>
</dbReference>
<keyword evidence="2" id="KW-0067">ATP-binding</keyword>
<evidence type="ECO:0000313" key="3">
    <source>
        <dbReference type="Proteomes" id="UP000610960"/>
    </source>
</evidence>
<dbReference type="EMBL" id="BMNL01000004">
    <property type="protein sequence ID" value="GGP22231.1"/>
    <property type="molecule type" value="Genomic_DNA"/>
</dbReference>
<gene>
    <name evidence="2" type="ORF">GCM10007981_17460</name>
</gene>
<reference evidence="2" key="1">
    <citation type="journal article" date="2014" name="Int. J. Syst. Evol. Microbiol.">
        <title>Complete genome sequence of Corynebacterium casei LMG S-19264T (=DSM 44701T), isolated from a smear-ripened cheese.</title>
        <authorList>
            <consortium name="US DOE Joint Genome Institute (JGI-PGF)"/>
            <person name="Walter F."/>
            <person name="Albersmeier A."/>
            <person name="Kalinowski J."/>
            <person name="Ruckert C."/>
        </authorList>
    </citation>
    <scope>NUCLEOTIDE SEQUENCE</scope>
    <source>
        <strain evidence="2">JCM 10088</strain>
    </source>
</reference>
<reference evidence="2" key="2">
    <citation type="submission" date="2020-09" db="EMBL/GenBank/DDBJ databases">
        <authorList>
            <person name="Sun Q."/>
            <person name="Ohkuma M."/>
        </authorList>
    </citation>
    <scope>NUCLEOTIDE SEQUENCE</scope>
    <source>
        <strain evidence="2">JCM 10088</strain>
    </source>
</reference>
<proteinExistence type="predicted"/>
<dbReference type="Pfam" id="PF01902">
    <property type="entry name" value="Diphthami_syn_2"/>
    <property type="match status" value="1"/>
</dbReference>
<keyword evidence="3" id="KW-1185">Reference proteome</keyword>
<dbReference type="GO" id="GO:0017178">
    <property type="term" value="F:diphthine-ammonia ligase activity"/>
    <property type="evidence" value="ECO:0007669"/>
    <property type="project" value="TreeGrafter"/>
</dbReference>
<evidence type="ECO:0000313" key="2">
    <source>
        <dbReference type="EMBL" id="GGP22231.1"/>
    </source>
</evidence>